<organism evidence="2 3">
    <name type="scientific">Candidatus Shapirobacteria bacterium CG08_land_8_20_14_0_20_39_18</name>
    <dbReference type="NCBI Taxonomy" id="1974883"/>
    <lineage>
        <taxon>Bacteria</taxon>
        <taxon>Candidatus Shapironibacteriota</taxon>
    </lineage>
</organism>
<proteinExistence type="predicted"/>
<reference evidence="3" key="1">
    <citation type="submission" date="2017-09" db="EMBL/GenBank/DDBJ databases">
        <title>Depth-based differentiation of microbial function through sediment-hosted aquifers and enrichment of novel symbionts in the deep terrestrial subsurface.</title>
        <authorList>
            <person name="Probst A.J."/>
            <person name="Ladd B."/>
            <person name="Jarett J.K."/>
            <person name="Geller-Mcgrath D.E."/>
            <person name="Sieber C.M.K."/>
            <person name="Emerson J.B."/>
            <person name="Anantharaman K."/>
            <person name="Thomas B.C."/>
            <person name="Malmstrom R."/>
            <person name="Stieglmeier M."/>
            <person name="Klingl A."/>
            <person name="Woyke T."/>
            <person name="Ryan C.M."/>
            <person name="Banfield J.F."/>
        </authorList>
    </citation>
    <scope>NUCLEOTIDE SEQUENCE [LARGE SCALE GENOMIC DNA]</scope>
</reference>
<protein>
    <submittedName>
        <fullName evidence="2">Uncharacterized protein</fullName>
    </submittedName>
</protein>
<keyword evidence="1" id="KW-0472">Membrane</keyword>
<evidence type="ECO:0000256" key="1">
    <source>
        <dbReference type="SAM" id="Phobius"/>
    </source>
</evidence>
<accession>A0A2M6XDV3</accession>
<gene>
    <name evidence="2" type="ORF">COT44_00955</name>
</gene>
<comment type="caution">
    <text evidence="2">The sequence shown here is derived from an EMBL/GenBank/DDBJ whole genome shotgun (WGS) entry which is preliminary data.</text>
</comment>
<sequence>MIVAFGFYQMVLIFKNSKLLIKTLATVIVMIVIGLNIIYVSDQFFIHYTVQFSENWDYGYKEAALYAIQHQKEYDEIIIDSAFGTLGPYIIGTPHLYVLFYGKLDPRQTQIERNIKDGKFSNFSFRTIYWPNDKLLKNTLFIGSPWRLPMEDLDKQQIIKTIYFKNGKPGFLIVKT</sequence>
<dbReference type="Proteomes" id="UP000228996">
    <property type="component" value="Unassembled WGS sequence"/>
</dbReference>
<feature type="transmembrane region" description="Helical" evidence="1">
    <location>
        <begin position="19"/>
        <end position="39"/>
    </location>
</feature>
<evidence type="ECO:0000313" key="3">
    <source>
        <dbReference type="Proteomes" id="UP000228996"/>
    </source>
</evidence>
<evidence type="ECO:0000313" key="2">
    <source>
        <dbReference type="EMBL" id="PIU03834.1"/>
    </source>
</evidence>
<keyword evidence="1" id="KW-0812">Transmembrane</keyword>
<dbReference type="AlphaFoldDB" id="A0A2M6XDV3"/>
<dbReference type="EMBL" id="PEYO01000005">
    <property type="protein sequence ID" value="PIU03834.1"/>
    <property type="molecule type" value="Genomic_DNA"/>
</dbReference>
<name>A0A2M6XDV3_9BACT</name>
<keyword evidence="1" id="KW-1133">Transmembrane helix</keyword>